<protein>
    <submittedName>
        <fullName evidence="2">Cbb3-type cytochrome oxidase component FixQ</fullName>
    </submittedName>
</protein>
<evidence type="ECO:0000313" key="3">
    <source>
        <dbReference type="Proteomes" id="UP000184028"/>
    </source>
</evidence>
<proteinExistence type="predicted"/>
<keyword evidence="1" id="KW-0472">Membrane</keyword>
<keyword evidence="3" id="KW-1185">Reference proteome</keyword>
<sequence length="64" mass="7567">MFEQIKHNMETISGIEVYPIISLLIFFFFFVGLGFWVFSYKKDKIDEMSQIPLEEGSIIISKDR</sequence>
<evidence type="ECO:0000256" key="1">
    <source>
        <dbReference type="SAM" id="Phobius"/>
    </source>
</evidence>
<keyword evidence="1" id="KW-1133">Transmembrane helix</keyword>
<dbReference type="RefSeq" id="WP_068843137.1">
    <property type="nucleotide sequence ID" value="NZ_FRBT01000001.1"/>
</dbReference>
<keyword evidence="1" id="KW-0812">Transmembrane</keyword>
<gene>
    <name evidence="2" type="ORF">SAMN05444484_101581</name>
</gene>
<name>A0A1M6YHB6_9FLAO</name>
<feature type="transmembrane region" description="Helical" evidence="1">
    <location>
        <begin position="17"/>
        <end position="38"/>
    </location>
</feature>
<evidence type="ECO:0000313" key="2">
    <source>
        <dbReference type="EMBL" id="SHL17681.1"/>
    </source>
</evidence>
<dbReference type="STRING" id="946677.SAMN05444484_101581"/>
<reference evidence="3" key="1">
    <citation type="submission" date="2016-11" db="EMBL/GenBank/DDBJ databases">
        <authorList>
            <person name="Varghese N."/>
            <person name="Submissions S."/>
        </authorList>
    </citation>
    <scope>NUCLEOTIDE SEQUENCE [LARGE SCALE GENOMIC DNA]</scope>
    <source>
        <strain evidence="3">DSM 24724</strain>
    </source>
</reference>
<accession>A0A1M6YHB6</accession>
<dbReference type="EMBL" id="FRBT01000001">
    <property type="protein sequence ID" value="SHL17681.1"/>
    <property type="molecule type" value="Genomic_DNA"/>
</dbReference>
<organism evidence="2 3">
    <name type="scientific">Flavobacterium chilense</name>
    <dbReference type="NCBI Taxonomy" id="946677"/>
    <lineage>
        <taxon>Bacteria</taxon>
        <taxon>Pseudomonadati</taxon>
        <taxon>Bacteroidota</taxon>
        <taxon>Flavobacteriia</taxon>
        <taxon>Flavobacteriales</taxon>
        <taxon>Flavobacteriaceae</taxon>
        <taxon>Flavobacterium</taxon>
    </lineage>
</organism>
<dbReference type="AlphaFoldDB" id="A0A1M6YHB6"/>
<dbReference type="Proteomes" id="UP000184028">
    <property type="component" value="Unassembled WGS sequence"/>
</dbReference>